<dbReference type="EMBL" id="JH650974">
    <property type="protein sequence ID" value="EXA38188.1"/>
    <property type="molecule type" value="Genomic_DNA"/>
</dbReference>
<name>W9NZF4_FUSOX</name>
<proteinExistence type="predicted"/>
<gene>
    <name evidence="1" type="ORF">FOVG_10156</name>
</gene>
<reference evidence="1" key="1">
    <citation type="submission" date="2011-10" db="EMBL/GenBank/DDBJ databases">
        <title>The Genome Sequence of Fusarium oxysporum HDV247.</title>
        <authorList>
            <consortium name="The Broad Institute Genome Sequencing Platform"/>
            <person name="Ma L.-J."/>
            <person name="Gale L.R."/>
            <person name="Schwartz D.C."/>
            <person name="Zhou S."/>
            <person name="Corby-Kistler H."/>
            <person name="Young S.K."/>
            <person name="Zeng Q."/>
            <person name="Gargeya S."/>
            <person name="Fitzgerald M."/>
            <person name="Haas B."/>
            <person name="Abouelleil A."/>
            <person name="Alvarado L."/>
            <person name="Arachchi H.M."/>
            <person name="Berlin A."/>
            <person name="Brown A."/>
            <person name="Chapman S.B."/>
            <person name="Chen Z."/>
            <person name="Dunbar C."/>
            <person name="Freedman E."/>
            <person name="Gearin G."/>
            <person name="Goldberg J."/>
            <person name="Griggs A."/>
            <person name="Gujja S."/>
            <person name="Heiman D."/>
            <person name="Howarth C."/>
            <person name="Larson L."/>
            <person name="Lui A."/>
            <person name="MacDonald P.J.P."/>
            <person name="Montmayeur A."/>
            <person name="Murphy C."/>
            <person name="Neiman D."/>
            <person name="Pearson M."/>
            <person name="Priest M."/>
            <person name="Roberts A."/>
            <person name="Saif S."/>
            <person name="Shea T."/>
            <person name="Shenoy N."/>
            <person name="Sisk P."/>
            <person name="Stolte C."/>
            <person name="Sykes S."/>
            <person name="Wortman J."/>
            <person name="Nusbaum C."/>
            <person name="Birren B."/>
        </authorList>
    </citation>
    <scope>NUCLEOTIDE SEQUENCE [LARGE SCALE GENOMIC DNA]</scope>
    <source>
        <strain evidence="1">HDV247</strain>
    </source>
</reference>
<accession>W9NZF4</accession>
<dbReference type="Proteomes" id="UP000030751">
    <property type="component" value="Unassembled WGS sequence"/>
</dbReference>
<evidence type="ECO:0000313" key="1">
    <source>
        <dbReference type="EMBL" id="EXA38188.1"/>
    </source>
</evidence>
<dbReference type="OrthoDB" id="5080228at2759"/>
<sequence length="78" mass="8157">MNYNGLVIPTPSGGYVGVTSDGVKIEHAMRSMEETGAASVTVGLYYQDSGLDHPTRVTAVIDCGGNLRVIDRSSGRVG</sequence>
<dbReference type="AlphaFoldDB" id="W9NZF4"/>
<reference evidence="1" key="2">
    <citation type="submission" date="2012-05" db="EMBL/GenBank/DDBJ databases">
        <title>Annotation of the Genome Sequence of Fusarium oxysporum HDV247.</title>
        <authorList>
            <consortium name="The Broad Institute Genomics Platform"/>
            <person name="Ma L.-J."/>
            <person name="Corby-Kistler H."/>
            <person name="Broz K."/>
            <person name="Gale L.R."/>
            <person name="Jonkers W."/>
            <person name="O'Donnell K."/>
            <person name="Ploetz R."/>
            <person name="Steinberg C."/>
            <person name="Schwartz D.C."/>
            <person name="VanEtten H."/>
            <person name="Zhou S."/>
            <person name="Young S.K."/>
            <person name="Zeng Q."/>
            <person name="Gargeya S."/>
            <person name="Fitzgerald M."/>
            <person name="Abouelleil A."/>
            <person name="Alvarado L."/>
            <person name="Chapman S.B."/>
            <person name="Gainer-Dewar J."/>
            <person name="Goldberg J."/>
            <person name="Griggs A."/>
            <person name="Gujja S."/>
            <person name="Hansen M."/>
            <person name="Howarth C."/>
            <person name="Imamovic A."/>
            <person name="Ireland A."/>
            <person name="Larimer J."/>
            <person name="McCowan C."/>
            <person name="Murphy C."/>
            <person name="Pearson M."/>
            <person name="Poon T.W."/>
            <person name="Priest M."/>
            <person name="Roberts A."/>
            <person name="Saif S."/>
            <person name="Shea T."/>
            <person name="Sykes S."/>
            <person name="Wortman J."/>
            <person name="Nusbaum C."/>
            <person name="Birren B."/>
        </authorList>
    </citation>
    <scope>NUCLEOTIDE SEQUENCE</scope>
    <source>
        <strain evidence="1">HDV247</strain>
    </source>
</reference>
<dbReference type="HOGENOM" id="CLU_2454793_0_0_1"/>
<protein>
    <submittedName>
        <fullName evidence="1">Uncharacterized protein</fullName>
    </submittedName>
</protein>
<organism evidence="1">
    <name type="scientific">Fusarium oxysporum f. sp. pisi HDV247</name>
    <dbReference type="NCBI Taxonomy" id="1080344"/>
    <lineage>
        <taxon>Eukaryota</taxon>
        <taxon>Fungi</taxon>
        <taxon>Dikarya</taxon>
        <taxon>Ascomycota</taxon>
        <taxon>Pezizomycotina</taxon>
        <taxon>Sordariomycetes</taxon>
        <taxon>Hypocreomycetidae</taxon>
        <taxon>Hypocreales</taxon>
        <taxon>Nectriaceae</taxon>
        <taxon>Fusarium</taxon>
        <taxon>Fusarium oxysporum species complex</taxon>
    </lineage>
</organism>